<evidence type="ECO:0000313" key="2">
    <source>
        <dbReference type="EMBL" id="CAG9801128.1"/>
    </source>
</evidence>
<sequence>MKFLIMLFAIIAAVFAIPQHYGGRPSAYGYRPAGGFSGSASNAQAGSQSFNTGGGFSPYAGGFGGSNAFANAGSQSFGFGR</sequence>
<protein>
    <submittedName>
        <fullName evidence="2">Uncharacterized protein</fullName>
    </submittedName>
</protein>
<name>A0A9N9RQ88_9DIPT</name>
<evidence type="ECO:0000256" key="1">
    <source>
        <dbReference type="SAM" id="SignalP"/>
    </source>
</evidence>
<dbReference type="AlphaFoldDB" id="A0A9N9RQ88"/>
<dbReference type="EMBL" id="OU895877">
    <property type="protein sequence ID" value="CAG9801128.1"/>
    <property type="molecule type" value="Genomic_DNA"/>
</dbReference>
<feature type="chain" id="PRO_5040336579" evidence="1">
    <location>
        <begin position="17"/>
        <end position="81"/>
    </location>
</feature>
<organism evidence="2 3">
    <name type="scientific">Chironomus riparius</name>
    <dbReference type="NCBI Taxonomy" id="315576"/>
    <lineage>
        <taxon>Eukaryota</taxon>
        <taxon>Metazoa</taxon>
        <taxon>Ecdysozoa</taxon>
        <taxon>Arthropoda</taxon>
        <taxon>Hexapoda</taxon>
        <taxon>Insecta</taxon>
        <taxon>Pterygota</taxon>
        <taxon>Neoptera</taxon>
        <taxon>Endopterygota</taxon>
        <taxon>Diptera</taxon>
        <taxon>Nematocera</taxon>
        <taxon>Chironomoidea</taxon>
        <taxon>Chironomidae</taxon>
        <taxon>Chironominae</taxon>
        <taxon>Chironomus</taxon>
    </lineage>
</organism>
<evidence type="ECO:0000313" key="3">
    <source>
        <dbReference type="Proteomes" id="UP001153620"/>
    </source>
</evidence>
<keyword evidence="3" id="KW-1185">Reference proteome</keyword>
<dbReference type="Proteomes" id="UP001153620">
    <property type="component" value="Chromosome 1"/>
</dbReference>
<reference evidence="2" key="1">
    <citation type="submission" date="2022-01" db="EMBL/GenBank/DDBJ databases">
        <authorList>
            <person name="King R."/>
        </authorList>
    </citation>
    <scope>NUCLEOTIDE SEQUENCE</scope>
</reference>
<proteinExistence type="predicted"/>
<gene>
    <name evidence="2" type="ORF">CHIRRI_LOCUS4063</name>
</gene>
<accession>A0A9N9RQ88</accession>
<keyword evidence="1" id="KW-0732">Signal</keyword>
<reference evidence="2" key="2">
    <citation type="submission" date="2022-10" db="EMBL/GenBank/DDBJ databases">
        <authorList>
            <consortium name="ENA_rothamsted_submissions"/>
            <consortium name="culmorum"/>
            <person name="King R."/>
        </authorList>
    </citation>
    <scope>NUCLEOTIDE SEQUENCE</scope>
</reference>
<feature type="signal peptide" evidence="1">
    <location>
        <begin position="1"/>
        <end position="16"/>
    </location>
</feature>